<dbReference type="InterPro" id="IPR041578">
    <property type="entry name" value="PIN_8"/>
</dbReference>
<evidence type="ECO:0000313" key="2">
    <source>
        <dbReference type="EMBL" id="GEL48893.1"/>
    </source>
</evidence>
<sequence>MWASAGRLNAVSPLLPEPTPAADPADIFDTALIVLDTSVLLSLYRTTKATRDSWFEVLEKVRDRLVMPHQVAVEFERNAPRSRDELRGLYAEVESRISALSKAPGSVFTASKLHSHRRDALKATIDKRVADLLADVQQDRAGDTALIEGDADPVLDAVTALFADRVLPAPAPDIMRSRVLDFVSYRRPSEIPPGWRDDKPTPTAAAGDYLLWAEVLEHAASLRMPVLLVTEDVKDDWWLKKDGAMTAQPQLVAELYRASGQPYAQMLAPEFLKLGQEQLDLAADAAAVEETAQASEPRWTAYEDALAASRDGRSTIAYVPGSAGALNGIDPDVLRGMMANHDRVIQAQLHEFLRSRDEALRLGLDRIDDGAARELAESLARVQRSFAAVAPVVPTLGALTGTTEAARTLRDSAKVQELAEFVRSPTADAARRVQAEQPRNGQS</sequence>
<dbReference type="Pfam" id="PF18476">
    <property type="entry name" value="PIN_8"/>
    <property type="match status" value="1"/>
</dbReference>
<accession>A0A511FI45</accession>
<evidence type="ECO:0000313" key="3">
    <source>
        <dbReference type="Proteomes" id="UP000321723"/>
    </source>
</evidence>
<protein>
    <recommendedName>
        <fullName evidence="1">PIN like domain-containing protein</fullName>
    </recommendedName>
</protein>
<dbReference type="Proteomes" id="UP000321723">
    <property type="component" value="Unassembled WGS sequence"/>
</dbReference>
<reference evidence="2 3" key="1">
    <citation type="submission" date="2019-07" db="EMBL/GenBank/DDBJ databases">
        <title>Whole genome shotgun sequence of Cellulomonas hominis NBRC 16055.</title>
        <authorList>
            <person name="Hosoyama A."/>
            <person name="Uohara A."/>
            <person name="Ohji S."/>
            <person name="Ichikawa N."/>
        </authorList>
    </citation>
    <scope>NUCLEOTIDE SEQUENCE [LARGE SCALE GENOMIC DNA]</scope>
    <source>
        <strain evidence="2 3">NBRC 16055</strain>
    </source>
</reference>
<comment type="caution">
    <text evidence="2">The sequence shown here is derived from an EMBL/GenBank/DDBJ whole genome shotgun (WGS) entry which is preliminary data.</text>
</comment>
<gene>
    <name evidence="2" type="ORF">CHO01_40090</name>
</gene>
<proteinExistence type="predicted"/>
<keyword evidence="3" id="KW-1185">Reference proteome</keyword>
<organism evidence="2 3">
    <name type="scientific">Cellulomonas hominis</name>
    <dbReference type="NCBI Taxonomy" id="156981"/>
    <lineage>
        <taxon>Bacteria</taxon>
        <taxon>Bacillati</taxon>
        <taxon>Actinomycetota</taxon>
        <taxon>Actinomycetes</taxon>
        <taxon>Micrococcales</taxon>
        <taxon>Cellulomonadaceae</taxon>
        <taxon>Cellulomonas</taxon>
    </lineage>
</organism>
<dbReference type="EMBL" id="BJVQ01000131">
    <property type="protein sequence ID" value="GEL48893.1"/>
    <property type="molecule type" value="Genomic_DNA"/>
</dbReference>
<dbReference type="AlphaFoldDB" id="A0A511FI45"/>
<evidence type="ECO:0000259" key="1">
    <source>
        <dbReference type="Pfam" id="PF18476"/>
    </source>
</evidence>
<name>A0A511FI45_9CELL</name>
<feature type="domain" description="PIN like" evidence="1">
    <location>
        <begin position="32"/>
        <end position="245"/>
    </location>
</feature>